<keyword evidence="5" id="KW-0539">Nucleus</keyword>
<evidence type="ECO:0000256" key="4">
    <source>
        <dbReference type="ARBA" id="ARBA00023163"/>
    </source>
</evidence>
<feature type="region of interest" description="Disordered" evidence="6">
    <location>
        <begin position="1"/>
        <end position="61"/>
    </location>
</feature>
<keyword evidence="3" id="KW-0238">DNA-binding</keyword>
<feature type="compositionally biased region" description="Basic and acidic residues" evidence="6">
    <location>
        <begin position="155"/>
        <end position="165"/>
    </location>
</feature>
<comment type="subcellular location">
    <subcellularLocation>
        <location evidence="1">Nucleus</location>
    </subcellularLocation>
</comment>
<evidence type="ECO:0000256" key="2">
    <source>
        <dbReference type="ARBA" id="ARBA00023015"/>
    </source>
</evidence>
<feature type="compositionally biased region" description="Basic residues" evidence="6">
    <location>
        <begin position="145"/>
        <end position="154"/>
    </location>
</feature>
<dbReference type="GO" id="GO:0046983">
    <property type="term" value="F:protein dimerization activity"/>
    <property type="evidence" value="ECO:0007669"/>
    <property type="project" value="InterPro"/>
</dbReference>
<evidence type="ECO:0000256" key="3">
    <source>
        <dbReference type="ARBA" id="ARBA00023125"/>
    </source>
</evidence>
<dbReference type="InterPro" id="IPR052207">
    <property type="entry name" value="Max-like/E-box_TFs"/>
</dbReference>
<keyword evidence="2" id="KW-0805">Transcription regulation</keyword>
<sequence>MMASPARSAPADQQVGNSSKSPDGQDANDPNNTEDKARLTAEEKKQNHINSEHKRRQNIRDGFDRLCEIVPGLEGQGRSEGLVLKQTIAYMREQIRERRMMIEQLEAAGETVDPKLIEPLAAFEKYEAEHKDSDTPELDFELKAPKKGKGKKKSNVKDQQTREDTGNDDESGQDEVKQEPPHHDVSMG</sequence>
<feature type="compositionally biased region" description="Basic and acidic residues" evidence="6">
    <location>
        <begin position="33"/>
        <end position="61"/>
    </location>
</feature>
<dbReference type="PROSITE" id="PS50888">
    <property type="entry name" value="BHLH"/>
    <property type="match status" value="1"/>
</dbReference>
<dbReference type="SUPFAM" id="SSF47459">
    <property type="entry name" value="HLH, helix-loop-helix DNA-binding domain"/>
    <property type="match status" value="1"/>
</dbReference>
<feature type="compositionally biased region" description="Basic and acidic residues" evidence="6">
    <location>
        <begin position="174"/>
        <end position="188"/>
    </location>
</feature>
<dbReference type="GO" id="GO:0005634">
    <property type="term" value="C:nucleus"/>
    <property type="evidence" value="ECO:0007669"/>
    <property type="project" value="UniProtKB-SubCell"/>
</dbReference>
<accession>A0A9P9Y5B1</accession>
<dbReference type="Gene3D" id="4.10.280.10">
    <property type="entry name" value="Helix-loop-helix DNA-binding domain"/>
    <property type="match status" value="1"/>
</dbReference>
<evidence type="ECO:0000256" key="1">
    <source>
        <dbReference type="ARBA" id="ARBA00004123"/>
    </source>
</evidence>
<dbReference type="AlphaFoldDB" id="A0A9P9Y5B1"/>
<evidence type="ECO:0000313" key="8">
    <source>
        <dbReference type="EMBL" id="KAI6783353.1"/>
    </source>
</evidence>
<evidence type="ECO:0000313" key="9">
    <source>
        <dbReference type="Proteomes" id="UP001055219"/>
    </source>
</evidence>
<evidence type="ECO:0000256" key="5">
    <source>
        <dbReference type="ARBA" id="ARBA00023242"/>
    </source>
</evidence>
<dbReference type="PANTHER" id="PTHR15741">
    <property type="entry name" value="BASIC HELIX-LOOP-HELIX ZIP TRANSCRIPTION FACTOR"/>
    <property type="match status" value="1"/>
</dbReference>
<evidence type="ECO:0000256" key="6">
    <source>
        <dbReference type="SAM" id="MobiDB-lite"/>
    </source>
</evidence>
<dbReference type="Pfam" id="PF00010">
    <property type="entry name" value="HLH"/>
    <property type="match status" value="1"/>
</dbReference>
<name>A0A9P9Y5B1_9HYPO</name>
<dbReference type="Proteomes" id="UP001055219">
    <property type="component" value="Unassembled WGS sequence"/>
</dbReference>
<dbReference type="GO" id="GO:0000981">
    <property type="term" value="F:DNA-binding transcription factor activity, RNA polymerase II-specific"/>
    <property type="evidence" value="ECO:0007669"/>
    <property type="project" value="TreeGrafter"/>
</dbReference>
<gene>
    <name evidence="8" type="ORF">J7T54_004380</name>
</gene>
<organism evidence="8 9">
    <name type="scientific">Emericellopsis cladophorae</name>
    <dbReference type="NCBI Taxonomy" id="2686198"/>
    <lineage>
        <taxon>Eukaryota</taxon>
        <taxon>Fungi</taxon>
        <taxon>Dikarya</taxon>
        <taxon>Ascomycota</taxon>
        <taxon>Pezizomycotina</taxon>
        <taxon>Sordariomycetes</taxon>
        <taxon>Hypocreomycetidae</taxon>
        <taxon>Hypocreales</taxon>
        <taxon>Bionectriaceae</taxon>
        <taxon>Emericellopsis</taxon>
    </lineage>
</organism>
<reference evidence="8" key="2">
    <citation type="submission" date="2022-07" db="EMBL/GenBank/DDBJ databases">
        <authorList>
            <person name="Goncalves M.F.M."/>
            <person name="Hilario S."/>
            <person name="Van De Peer Y."/>
            <person name="Esteves A.C."/>
            <person name="Alves A."/>
        </authorList>
    </citation>
    <scope>NUCLEOTIDE SEQUENCE</scope>
    <source>
        <strain evidence="8">MUM 19.33</strain>
    </source>
</reference>
<dbReference type="InterPro" id="IPR011598">
    <property type="entry name" value="bHLH_dom"/>
</dbReference>
<feature type="domain" description="BHLH" evidence="7">
    <location>
        <begin position="43"/>
        <end position="94"/>
    </location>
</feature>
<proteinExistence type="predicted"/>
<feature type="compositionally biased region" description="Basic and acidic residues" evidence="6">
    <location>
        <begin position="127"/>
        <end position="144"/>
    </location>
</feature>
<feature type="region of interest" description="Disordered" evidence="6">
    <location>
        <begin position="127"/>
        <end position="188"/>
    </location>
</feature>
<dbReference type="RefSeq" id="XP_051364209.1">
    <property type="nucleotide sequence ID" value="XM_051504292.1"/>
</dbReference>
<keyword evidence="4" id="KW-0804">Transcription</keyword>
<dbReference type="InterPro" id="IPR036638">
    <property type="entry name" value="HLH_DNA-bd_sf"/>
</dbReference>
<keyword evidence="9" id="KW-1185">Reference proteome</keyword>
<comment type="caution">
    <text evidence="8">The sequence shown here is derived from an EMBL/GenBank/DDBJ whole genome shotgun (WGS) entry which is preliminary data.</text>
</comment>
<dbReference type="GO" id="GO:0000978">
    <property type="term" value="F:RNA polymerase II cis-regulatory region sequence-specific DNA binding"/>
    <property type="evidence" value="ECO:0007669"/>
    <property type="project" value="TreeGrafter"/>
</dbReference>
<reference evidence="8" key="1">
    <citation type="journal article" date="2021" name="J Fungi (Basel)">
        <title>Genomic and Metabolomic Analyses of the Marine Fungus Emericellopsis cladophorae: Insights into Saltwater Adaptability Mechanisms and Its Biosynthetic Potential.</title>
        <authorList>
            <person name="Goncalves M.F.M."/>
            <person name="Hilario S."/>
            <person name="Van de Peer Y."/>
            <person name="Esteves A.C."/>
            <person name="Alves A."/>
        </authorList>
    </citation>
    <scope>NUCLEOTIDE SEQUENCE</scope>
    <source>
        <strain evidence="8">MUM 19.33</strain>
    </source>
</reference>
<dbReference type="OrthoDB" id="5778525at2759"/>
<protein>
    <recommendedName>
        <fullName evidence="7">BHLH domain-containing protein</fullName>
    </recommendedName>
</protein>
<dbReference type="PANTHER" id="PTHR15741:SF39">
    <property type="entry name" value="BHLH TRANSCRIPTION FACTOR (EUROFUNG)"/>
    <property type="match status" value="1"/>
</dbReference>
<dbReference type="EMBL" id="JAGIXG020000008">
    <property type="protein sequence ID" value="KAI6783353.1"/>
    <property type="molecule type" value="Genomic_DNA"/>
</dbReference>
<dbReference type="GeneID" id="75830868"/>
<evidence type="ECO:0000259" key="7">
    <source>
        <dbReference type="PROSITE" id="PS50888"/>
    </source>
</evidence>